<sequence length="98" mass="10657">MRRFWWILPVAALSACAVETPASFTQVNGFGVKVQQIDGDPPTYRAQGASNRDRARLDAAYYARNVIGIRNVAGCPIKPELIRHDADGPTTIATTVCP</sequence>
<feature type="chain" id="PRO_5037087134" description="Lipoprotein" evidence="1">
    <location>
        <begin position="18"/>
        <end position="98"/>
    </location>
</feature>
<protein>
    <recommendedName>
        <fullName evidence="4">Lipoprotein</fullName>
    </recommendedName>
</protein>
<gene>
    <name evidence="2" type="ORF">KDD17_16265</name>
</gene>
<dbReference type="Proteomes" id="UP000683291">
    <property type="component" value="Chromosome 1"/>
</dbReference>
<dbReference type="KEGG" id="sual:KDD17_16265"/>
<proteinExistence type="predicted"/>
<dbReference type="EMBL" id="CP073581">
    <property type="protein sequence ID" value="QUJ76414.1"/>
    <property type="molecule type" value="Genomic_DNA"/>
</dbReference>
<evidence type="ECO:0008006" key="4">
    <source>
        <dbReference type="Google" id="ProtNLM"/>
    </source>
</evidence>
<dbReference type="AlphaFoldDB" id="A0A975PM72"/>
<evidence type="ECO:0000313" key="2">
    <source>
        <dbReference type="EMBL" id="QUJ76414.1"/>
    </source>
</evidence>
<evidence type="ECO:0000313" key="3">
    <source>
        <dbReference type="Proteomes" id="UP000683291"/>
    </source>
</evidence>
<keyword evidence="1" id="KW-0732">Signal</keyword>
<dbReference type="RefSeq" id="WP_212704612.1">
    <property type="nucleotide sequence ID" value="NZ_CP073581.1"/>
</dbReference>
<reference evidence="2" key="1">
    <citation type="submission" date="2021-04" db="EMBL/GenBank/DDBJ databases">
        <title>Complete genome sequence for Sulfitobacter sp. strain JK7-1.</title>
        <authorList>
            <person name="Park S.-J."/>
        </authorList>
    </citation>
    <scope>NUCLEOTIDE SEQUENCE</scope>
    <source>
        <strain evidence="2">JK7-1</strain>
    </source>
</reference>
<accession>A0A975PM72</accession>
<keyword evidence="3" id="KW-1185">Reference proteome</keyword>
<evidence type="ECO:0000256" key="1">
    <source>
        <dbReference type="SAM" id="SignalP"/>
    </source>
</evidence>
<organism evidence="2 3">
    <name type="scientific">Sulfitobacter albidus</name>
    <dbReference type="NCBI Taxonomy" id="2829501"/>
    <lineage>
        <taxon>Bacteria</taxon>
        <taxon>Pseudomonadati</taxon>
        <taxon>Pseudomonadota</taxon>
        <taxon>Alphaproteobacteria</taxon>
        <taxon>Rhodobacterales</taxon>
        <taxon>Roseobacteraceae</taxon>
        <taxon>Sulfitobacter</taxon>
    </lineage>
</organism>
<dbReference type="PROSITE" id="PS51257">
    <property type="entry name" value="PROKAR_LIPOPROTEIN"/>
    <property type="match status" value="1"/>
</dbReference>
<name>A0A975PM72_9RHOB</name>
<feature type="signal peptide" evidence="1">
    <location>
        <begin position="1"/>
        <end position="17"/>
    </location>
</feature>